<gene>
    <name evidence="1" type="ORF">BGZ65_001749</name>
</gene>
<dbReference type="AlphaFoldDB" id="A0A9P6MIW5"/>
<keyword evidence="2" id="KW-1185">Reference proteome</keyword>
<accession>A0A9P6MIW5</accession>
<comment type="caution">
    <text evidence="1">The sequence shown here is derived from an EMBL/GenBank/DDBJ whole genome shotgun (WGS) entry which is preliminary data.</text>
</comment>
<sequence length="251" mass="29005">MAKTAEAIDLLNGTIPQLFNRSDVSSNYCPESDFVSKWAHVLDIVTQHKLRFWSGELASTATKDQCAFLESVLNAEMAVPYGRKLDLQLRVKSSTLMKDTMLELNNSEFKKHDTHPTDLAIQLRKNILVYHAMLLQLTLINLPLDNMELLALDVRGWVANIFCLRKMDDVWACNLVCDTILLPYDKSSWDDFLEGPSMEMLWNYVQHLTSYYDMVLKRDTKHYKETTIIPITPWTCPFHWVNSPSCRQSPE</sequence>
<dbReference type="Proteomes" id="UP000749646">
    <property type="component" value="Unassembled WGS sequence"/>
</dbReference>
<dbReference type="EMBL" id="JAAAHW010000354">
    <property type="protein sequence ID" value="KAG0003393.1"/>
    <property type="molecule type" value="Genomic_DNA"/>
</dbReference>
<name>A0A9P6MIW5_9FUNG</name>
<evidence type="ECO:0000313" key="1">
    <source>
        <dbReference type="EMBL" id="KAG0003393.1"/>
    </source>
</evidence>
<evidence type="ECO:0000313" key="2">
    <source>
        <dbReference type="Proteomes" id="UP000749646"/>
    </source>
</evidence>
<protein>
    <submittedName>
        <fullName evidence="1">Uncharacterized protein</fullName>
    </submittedName>
</protein>
<organism evidence="1 2">
    <name type="scientific">Modicella reniformis</name>
    <dbReference type="NCBI Taxonomy" id="1440133"/>
    <lineage>
        <taxon>Eukaryota</taxon>
        <taxon>Fungi</taxon>
        <taxon>Fungi incertae sedis</taxon>
        <taxon>Mucoromycota</taxon>
        <taxon>Mortierellomycotina</taxon>
        <taxon>Mortierellomycetes</taxon>
        <taxon>Mortierellales</taxon>
        <taxon>Mortierellaceae</taxon>
        <taxon>Modicella</taxon>
    </lineage>
</organism>
<dbReference type="OrthoDB" id="2435513at2759"/>
<reference evidence="1" key="1">
    <citation type="journal article" date="2020" name="Fungal Divers.">
        <title>Resolving the Mortierellaceae phylogeny through synthesis of multi-gene phylogenetics and phylogenomics.</title>
        <authorList>
            <person name="Vandepol N."/>
            <person name="Liber J."/>
            <person name="Desiro A."/>
            <person name="Na H."/>
            <person name="Kennedy M."/>
            <person name="Barry K."/>
            <person name="Grigoriev I.V."/>
            <person name="Miller A.N."/>
            <person name="O'Donnell K."/>
            <person name="Stajich J.E."/>
            <person name="Bonito G."/>
        </authorList>
    </citation>
    <scope>NUCLEOTIDE SEQUENCE</scope>
    <source>
        <strain evidence="1">MES-2147</strain>
    </source>
</reference>
<proteinExistence type="predicted"/>